<dbReference type="RefSeq" id="WP_092320362.1">
    <property type="nucleotide sequence ID" value="NZ_FNTJ01000002.1"/>
</dbReference>
<sequence>MQTTTQHSPNRCPVYLHPAACTSPAAVEAIQRQTGLLVITTTRRTATTKPVDFGPFGGDAA</sequence>
<keyword evidence="2" id="KW-1185">Reference proteome</keyword>
<name>A0A1H4Y3X9_9PSED</name>
<accession>A0A1H4Y3X9</accession>
<reference evidence="2" key="1">
    <citation type="submission" date="2016-10" db="EMBL/GenBank/DDBJ databases">
        <authorList>
            <person name="Varghese N."/>
            <person name="Submissions S."/>
        </authorList>
    </citation>
    <scope>NUCLEOTIDE SEQUENCE [LARGE SCALE GENOMIC DNA]</scope>
    <source>
        <strain evidence="2">DSM 9751</strain>
    </source>
</reference>
<evidence type="ECO:0000313" key="2">
    <source>
        <dbReference type="Proteomes" id="UP000198982"/>
    </source>
</evidence>
<organism evidence="1 2">
    <name type="scientific">Pseudomonas saponiphila</name>
    <dbReference type="NCBI Taxonomy" id="556534"/>
    <lineage>
        <taxon>Bacteria</taxon>
        <taxon>Pseudomonadati</taxon>
        <taxon>Pseudomonadota</taxon>
        <taxon>Gammaproteobacteria</taxon>
        <taxon>Pseudomonadales</taxon>
        <taxon>Pseudomonadaceae</taxon>
        <taxon>Pseudomonas</taxon>
    </lineage>
</organism>
<protein>
    <submittedName>
        <fullName evidence="1">Uncharacterized protein</fullName>
    </submittedName>
</protein>
<proteinExistence type="predicted"/>
<dbReference type="EMBL" id="FNTJ01000002">
    <property type="protein sequence ID" value="SED11684.1"/>
    <property type="molecule type" value="Genomic_DNA"/>
</dbReference>
<evidence type="ECO:0000313" key="1">
    <source>
        <dbReference type="EMBL" id="SED11684.1"/>
    </source>
</evidence>
<dbReference type="Proteomes" id="UP000198982">
    <property type="component" value="Unassembled WGS sequence"/>
</dbReference>
<dbReference type="AlphaFoldDB" id="A0A1H4Y3X9"/>
<gene>
    <name evidence="1" type="ORF">SAMN05216178_6300</name>
</gene>